<evidence type="ECO:0000313" key="2">
    <source>
        <dbReference type="EMBL" id="QWV97208.1"/>
    </source>
</evidence>
<dbReference type="InterPro" id="IPR003961">
    <property type="entry name" value="FN3_dom"/>
</dbReference>
<dbReference type="EMBL" id="CP076724">
    <property type="protein sequence ID" value="QWV97208.1"/>
    <property type="molecule type" value="Genomic_DNA"/>
</dbReference>
<sequence>MSEPFDIPGLRDLSDGDLALQGEAVADLLDEHAAFKDQTLPACIPGPTQIRQDAHQVKQTSTAARLDPSKEPARQAAREKMIQSIKFSCQYVVMYSTHTNNPYLLDTVGVNRVHKAPRSTVIKLPQKFNKVKISHGDKSGAVKIYVNSWEGKGSVVVQVCYGDPSLEESWQQLKMSHYCHFTVEGLEPARRAYFRVRLMNDAGVGPWSEVMELIII</sequence>
<name>A0ABX8JFP0_9BACT</name>
<evidence type="ECO:0000256" key="1">
    <source>
        <dbReference type="SAM" id="MobiDB-lite"/>
    </source>
</evidence>
<evidence type="ECO:0000313" key="3">
    <source>
        <dbReference type="Proteomes" id="UP000683493"/>
    </source>
</evidence>
<organism evidence="2 3">
    <name type="scientific">Geomonas diazotrophica</name>
    <dbReference type="NCBI Taxonomy" id="2843197"/>
    <lineage>
        <taxon>Bacteria</taxon>
        <taxon>Pseudomonadati</taxon>
        <taxon>Thermodesulfobacteriota</taxon>
        <taxon>Desulfuromonadia</taxon>
        <taxon>Geobacterales</taxon>
        <taxon>Geobacteraceae</taxon>
        <taxon>Geomonas</taxon>
    </lineage>
</organism>
<dbReference type="CDD" id="cd00063">
    <property type="entry name" value="FN3"/>
    <property type="match status" value="1"/>
</dbReference>
<proteinExistence type="predicted"/>
<accession>A0ABX8JFP0</accession>
<keyword evidence="3" id="KW-1185">Reference proteome</keyword>
<dbReference type="Proteomes" id="UP000683493">
    <property type="component" value="Chromosome"/>
</dbReference>
<protein>
    <submittedName>
        <fullName evidence="2">Fibronectin type III domain-containing protein</fullName>
    </submittedName>
</protein>
<feature type="region of interest" description="Disordered" evidence="1">
    <location>
        <begin position="52"/>
        <end position="72"/>
    </location>
</feature>
<gene>
    <name evidence="2" type="ORF">KP005_17985</name>
</gene>
<reference evidence="2 3" key="1">
    <citation type="submission" date="2021-06" db="EMBL/GenBank/DDBJ databases">
        <title>Gemonas diversity in paddy soil.</title>
        <authorList>
            <person name="Liu G."/>
        </authorList>
    </citation>
    <scope>NUCLEOTIDE SEQUENCE [LARGE SCALE GENOMIC DNA]</scope>
    <source>
        <strain evidence="2 3">RG29</strain>
    </source>
</reference>